<comment type="cofactor">
    <cofactor evidence="4">
        <name>Mg(2+)</name>
        <dbReference type="ChEBI" id="CHEBI:18420"/>
    </cofactor>
</comment>
<dbReference type="Proteomes" id="UP000530564">
    <property type="component" value="Unassembled WGS sequence"/>
</dbReference>
<evidence type="ECO:0000256" key="2">
    <source>
        <dbReference type="ARBA" id="ARBA00008770"/>
    </source>
</evidence>
<keyword evidence="3 4" id="KW-0378">Hydrolase</keyword>
<gene>
    <name evidence="5" type="ORF">GGQ61_003244</name>
</gene>
<evidence type="ECO:0000256" key="3">
    <source>
        <dbReference type="ARBA" id="ARBA00022801"/>
    </source>
</evidence>
<dbReference type="InterPro" id="IPR006379">
    <property type="entry name" value="HAD-SF_hydro_IIB"/>
</dbReference>
<protein>
    <recommendedName>
        <fullName evidence="4">Trehalose 6-phosphate phosphatase</fullName>
        <ecNumber evidence="4">3.1.3.12</ecNumber>
    </recommendedName>
</protein>
<reference evidence="5 6" key="1">
    <citation type="submission" date="2020-08" db="EMBL/GenBank/DDBJ databases">
        <title>Genomic Encyclopedia of Type Strains, Phase IV (KMG-IV): sequencing the most valuable type-strain genomes for metagenomic binning, comparative biology and taxonomic classification.</title>
        <authorList>
            <person name="Goeker M."/>
        </authorList>
    </citation>
    <scope>NUCLEOTIDE SEQUENCE [LARGE SCALE GENOMIC DNA]</scope>
    <source>
        <strain evidence="5 6">DSM 21793</strain>
    </source>
</reference>
<dbReference type="Pfam" id="PF02358">
    <property type="entry name" value="Trehalose_PPase"/>
    <property type="match status" value="1"/>
</dbReference>
<dbReference type="RefSeq" id="WP_183774999.1">
    <property type="nucleotide sequence ID" value="NZ_JACIDK010000005.1"/>
</dbReference>
<dbReference type="EMBL" id="JACIDK010000005">
    <property type="protein sequence ID" value="MBB3892508.1"/>
    <property type="molecule type" value="Genomic_DNA"/>
</dbReference>
<dbReference type="NCBIfam" id="TIGR00685">
    <property type="entry name" value="T6PP"/>
    <property type="match status" value="1"/>
</dbReference>
<comment type="pathway">
    <text evidence="1 4">Glycan biosynthesis; trehalose biosynthesis.</text>
</comment>
<dbReference type="InterPro" id="IPR036412">
    <property type="entry name" value="HAD-like_sf"/>
</dbReference>
<evidence type="ECO:0000256" key="1">
    <source>
        <dbReference type="ARBA" id="ARBA00005199"/>
    </source>
</evidence>
<comment type="function">
    <text evidence="4">Removes the phosphate from trehalose 6-phosphate to produce free trehalose.</text>
</comment>
<dbReference type="AlphaFoldDB" id="A0A840A293"/>
<proteinExistence type="inferred from homology"/>
<dbReference type="Gene3D" id="3.40.50.1000">
    <property type="entry name" value="HAD superfamily/HAD-like"/>
    <property type="match status" value="1"/>
</dbReference>
<keyword evidence="4" id="KW-0460">Magnesium</keyword>
<dbReference type="PANTHER" id="PTHR43768:SF3">
    <property type="entry name" value="TREHALOSE 6-PHOSPHATE PHOSPHATASE"/>
    <property type="match status" value="1"/>
</dbReference>
<keyword evidence="6" id="KW-1185">Reference proteome</keyword>
<dbReference type="Gene3D" id="3.30.70.1020">
    <property type="entry name" value="Trehalose-6-phosphate phosphatase related protein, domain 2"/>
    <property type="match status" value="1"/>
</dbReference>
<evidence type="ECO:0000313" key="6">
    <source>
        <dbReference type="Proteomes" id="UP000530564"/>
    </source>
</evidence>
<comment type="similarity">
    <text evidence="2 4">Belongs to the trehalose phosphatase family.</text>
</comment>
<sequence>MSIDELSIGLERPPSRLALEGSALFLDLDGTLAPIAKRPEDVGPDRRRNDLLSRLAARMQGRLAVVSGRSLDDIDRILEGRVVCAAAIHGLVRRDTRGVVGEAPPHPGLASARASLKDFAASDPRLLVEDKSLSLTLHYRLAPDRGQEAIDLAERIATITGLTLQPGDMVVELRTPGASKGDAIRAFMAEVPFKGAQPIFLGDDLTDEHGFFAVRQMGGYGVLIGPQRRTTAIYRMEGVEEALSWLEGAA</sequence>
<dbReference type="GO" id="GO:0046872">
    <property type="term" value="F:metal ion binding"/>
    <property type="evidence" value="ECO:0007669"/>
    <property type="project" value="UniProtKB-KW"/>
</dbReference>
<dbReference type="GO" id="GO:0004805">
    <property type="term" value="F:trehalose-phosphatase activity"/>
    <property type="evidence" value="ECO:0007669"/>
    <property type="project" value="UniProtKB-EC"/>
</dbReference>
<evidence type="ECO:0000256" key="4">
    <source>
        <dbReference type="RuleBase" id="RU361117"/>
    </source>
</evidence>
<dbReference type="CDD" id="cd01627">
    <property type="entry name" value="HAD_TPP"/>
    <property type="match status" value="1"/>
</dbReference>
<dbReference type="PANTHER" id="PTHR43768">
    <property type="entry name" value="TREHALOSE 6-PHOSPHATE PHOSPHATASE"/>
    <property type="match status" value="1"/>
</dbReference>
<dbReference type="NCBIfam" id="TIGR01484">
    <property type="entry name" value="HAD-SF-IIB"/>
    <property type="match status" value="1"/>
</dbReference>
<name>A0A840A293_9CAUL</name>
<dbReference type="GO" id="GO:0005992">
    <property type="term" value="P:trehalose biosynthetic process"/>
    <property type="evidence" value="ECO:0007669"/>
    <property type="project" value="UniProtKB-UniPathway"/>
</dbReference>
<dbReference type="SUPFAM" id="SSF56784">
    <property type="entry name" value="HAD-like"/>
    <property type="match status" value="1"/>
</dbReference>
<dbReference type="InterPro" id="IPR023214">
    <property type="entry name" value="HAD_sf"/>
</dbReference>
<organism evidence="5 6">
    <name type="scientific">Phenylobacterium haematophilum</name>
    <dbReference type="NCBI Taxonomy" id="98513"/>
    <lineage>
        <taxon>Bacteria</taxon>
        <taxon>Pseudomonadati</taxon>
        <taxon>Pseudomonadota</taxon>
        <taxon>Alphaproteobacteria</taxon>
        <taxon>Caulobacterales</taxon>
        <taxon>Caulobacteraceae</taxon>
        <taxon>Phenylobacterium</taxon>
    </lineage>
</organism>
<accession>A0A840A293</accession>
<keyword evidence="4" id="KW-0479">Metal-binding</keyword>
<dbReference type="InterPro" id="IPR044651">
    <property type="entry name" value="OTSB-like"/>
</dbReference>
<dbReference type="UniPathway" id="UPA00299"/>
<comment type="catalytic activity">
    <reaction evidence="4">
        <text>alpha,alpha-trehalose 6-phosphate + H2O = alpha,alpha-trehalose + phosphate</text>
        <dbReference type="Rhea" id="RHEA:23420"/>
        <dbReference type="ChEBI" id="CHEBI:15377"/>
        <dbReference type="ChEBI" id="CHEBI:16551"/>
        <dbReference type="ChEBI" id="CHEBI:43474"/>
        <dbReference type="ChEBI" id="CHEBI:58429"/>
        <dbReference type="EC" id="3.1.3.12"/>
    </reaction>
</comment>
<dbReference type="EC" id="3.1.3.12" evidence="4"/>
<comment type="caution">
    <text evidence="5">The sequence shown here is derived from an EMBL/GenBank/DDBJ whole genome shotgun (WGS) entry which is preliminary data.</text>
</comment>
<evidence type="ECO:0000313" key="5">
    <source>
        <dbReference type="EMBL" id="MBB3892508.1"/>
    </source>
</evidence>
<dbReference type="InterPro" id="IPR003337">
    <property type="entry name" value="Trehalose_PPase"/>
</dbReference>